<dbReference type="FunFam" id="3.30.930.10:FF:000032">
    <property type="entry name" value="Phenylalanine--tRNA ligase beta subunit"/>
    <property type="match status" value="1"/>
</dbReference>
<dbReference type="Proteomes" id="UP000828236">
    <property type="component" value="Unassembled WGS sequence"/>
</dbReference>
<evidence type="ECO:0000256" key="8">
    <source>
        <dbReference type="ARBA" id="ARBA00022598"/>
    </source>
</evidence>
<dbReference type="InterPro" id="IPR041616">
    <property type="entry name" value="PheRS_beta_core"/>
</dbReference>
<dbReference type="InterPro" id="IPR040659">
    <property type="entry name" value="PhetRS_B1"/>
</dbReference>
<evidence type="ECO:0000256" key="2">
    <source>
        <dbReference type="ARBA" id="ARBA00004496"/>
    </source>
</evidence>
<dbReference type="GO" id="GO:0000287">
    <property type="term" value="F:magnesium ion binding"/>
    <property type="evidence" value="ECO:0007669"/>
    <property type="project" value="InterPro"/>
</dbReference>
<keyword evidence="14" id="KW-0030">Aminoacyl-tRNA synthetase</keyword>
<evidence type="ECO:0000313" key="18">
    <source>
        <dbReference type="EMBL" id="KAH7643028.1"/>
    </source>
</evidence>
<organism evidence="18">
    <name type="scientific">Dermatophagoides farinae</name>
    <name type="common">American house dust mite</name>
    <dbReference type="NCBI Taxonomy" id="6954"/>
    <lineage>
        <taxon>Eukaryota</taxon>
        <taxon>Metazoa</taxon>
        <taxon>Ecdysozoa</taxon>
        <taxon>Arthropoda</taxon>
        <taxon>Chelicerata</taxon>
        <taxon>Arachnida</taxon>
        <taxon>Acari</taxon>
        <taxon>Acariformes</taxon>
        <taxon>Sarcoptiformes</taxon>
        <taxon>Astigmata</taxon>
        <taxon>Psoroptidia</taxon>
        <taxon>Analgoidea</taxon>
        <taxon>Pyroglyphidae</taxon>
        <taxon>Dermatophagoidinae</taxon>
        <taxon>Dermatophagoides</taxon>
    </lineage>
</organism>
<evidence type="ECO:0000256" key="15">
    <source>
        <dbReference type="ARBA" id="ARBA00033189"/>
    </source>
</evidence>
<dbReference type="InterPro" id="IPR004531">
    <property type="entry name" value="Phe-tRNA-synth_IIc_bsu_arc_euk"/>
</dbReference>
<evidence type="ECO:0000256" key="6">
    <source>
        <dbReference type="ARBA" id="ARBA00017032"/>
    </source>
</evidence>
<evidence type="ECO:0000256" key="10">
    <source>
        <dbReference type="ARBA" id="ARBA00022741"/>
    </source>
</evidence>
<gene>
    <name evidence="18" type="ORF">HUG17_9719</name>
</gene>
<keyword evidence="10" id="KW-0547">Nucleotide-binding</keyword>
<sequence>MPTIAVNRDELFKRLGRTYTEEEFNDLCFEFGIELDEVTTEKQFKAKELGINQTTIMDQEEEIIYRIEIPANRYDLLCLEGLARALNIFLERSTIPKYKLSEPSSNHQNELIVLPNTQKIRPFVVGAVLRGVNFTKLSYNSFIDLQDKLHQNICRKRTLVAIGTHDLDTIQWPFYYDAREPESIEFIPLKQTQKFNSKELLEYYLTNDEHIKPYVPIIKDSPVYPVIYDSNNVVLSLPPIINGEHSKITMNTTNIFIECTATDIHRATIVLDTMVCMFSEYCSTPFTIDPVQVTQFDGSKQIYPLLKYRNEKISMKYIENNLGIGIDRNNINRILKRMYLESSQIDDNNEIDVCIPPVRQDILHPCDIFEDIGIGYGYNRMQLSLPDSFTIGQQFLLNKITDQLRNEIARCGFTEIFTFSLCSRDDIADRMRDKDSLTKAVKISNPKTLDFQVARTSLLPGILKTIASNKNMPLPLKLFEISDVVVKDDNYDVRARNERYLSAIYYHKNSGFEIIHGLLDRIMQVLEIPMKTNESTNTTVGYYYYLRAKNDPRFLNNRCAEVLINEQIIGIIGVVHPEVVGNFELAMPCSALELSIQNIY</sequence>
<evidence type="ECO:0000256" key="7">
    <source>
        <dbReference type="ARBA" id="ARBA00022490"/>
    </source>
</evidence>
<dbReference type="InterPro" id="IPR020825">
    <property type="entry name" value="Phe-tRNA_synthase-like_B3/B4"/>
</dbReference>
<keyword evidence="7" id="KW-0963">Cytoplasm</keyword>
<evidence type="ECO:0000259" key="17">
    <source>
        <dbReference type="PROSITE" id="PS51483"/>
    </source>
</evidence>
<evidence type="ECO:0000256" key="12">
    <source>
        <dbReference type="ARBA" id="ARBA00022842"/>
    </source>
</evidence>
<dbReference type="EC" id="6.1.1.20" evidence="5"/>
<evidence type="ECO:0000256" key="4">
    <source>
        <dbReference type="ARBA" id="ARBA00011209"/>
    </source>
</evidence>
<dbReference type="AlphaFoldDB" id="A0A9D4SIQ6"/>
<evidence type="ECO:0000256" key="1">
    <source>
        <dbReference type="ARBA" id="ARBA00001946"/>
    </source>
</evidence>
<dbReference type="OrthoDB" id="1698572at2759"/>
<comment type="similarity">
    <text evidence="3">Belongs to the phenylalanyl-tRNA synthetase beta subunit family. Type 2 subfamily.</text>
</comment>
<dbReference type="Gene3D" id="3.30.930.10">
    <property type="entry name" value="Bira Bifunctional Protein, Domain 2"/>
    <property type="match status" value="1"/>
</dbReference>
<dbReference type="InterPro" id="IPR045060">
    <property type="entry name" value="Phe-tRNA-ligase_IIc_bsu"/>
</dbReference>
<dbReference type="Pfam" id="PF03483">
    <property type="entry name" value="B3_4"/>
    <property type="match status" value="1"/>
</dbReference>
<dbReference type="InterPro" id="IPR045864">
    <property type="entry name" value="aa-tRNA-synth_II/BPL/LPL"/>
</dbReference>
<keyword evidence="8 18" id="KW-0436">Ligase</keyword>
<keyword evidence="11" id="KW-0067">ATP-binding</keyword>
<dbReference type="CDD" id="cd00769">
    <property type="entry name" value="PheRS_beta_core"/>
    <property type="match status" value="1"/>
</dbReference>
<protein>
    <recommendedName>
        <fullName evidence="6">Phenylalanine--tRNA ligase beta subunit</fullName>
        <ecNumber evidence="5">6.1.1.20</ecNumber>
    </recommendedName>
    <alternativeName>
        <fullName evidence="15">Phenylalanyl-tRNA synthetase beta subunit</fullName>
    </alternativeName>
</protein>
<evidence type="ECO:0000256" key="11">
    <source>
        <dbReference type="ARBA" id="ARBA00022840"/>
    </source>
</evidence>
<proteinExistence type="inferred from homology"/>
<dbReference type="InterPro" id="IPR005147">
    <property type="entry name" value="tRNA_synthase_B5-dom"/>
</dbReference>
<evidence type="ECO:0000256" key="16">
    <source>
        <dbReference type="ARBA" id="ARBA00049255"/>
    </source>
</evidence>
<keyword evidence="9" id="KW-0479">Metal-binding</keyword>
<dbReference type="Pfam" id="PF17759">
    <property type="entry name" value="tRNA_synthFbeta"/>
    <property type="match status" value="1"/>
</dbReference>
<dbReference type="GO" id="GO:0005524">
    <property type="term" value="F:ATP binding"/>
    <property type="evidence" value="ECO:0007669"/>
    <property type="project" value="UniProtKB-KW"/>
</dbReference>
<dbReference type="GO" id="GO:0004826">
    <property type="term" value="F:phenylalanine-tRNA ligase activity"/>
    <property type="evidence" value="ECO:0007669"/>
    <property type="project" value="UniProtKB-EC"/>
</dbReference>
<reference evidence="18" key="1">
    <citation type="submission" date="2020-06" db="EMBL/GenBank/DDBJ databases">
        <authorList>
            <person name="Ji K."/>
            <person name="Li J."/>
        </authorList>
    </citation>
    <scope>NUCLEOTIDE SEQUENCE</scope>
    <source>
        <strain evidence="18">JKM2019</strain>
        <tissue evidence="18">Whole body</tissue>
    </source>
</reference>
<reference evidence="18" key="2">
    <citation type="journal article" date="2021" name="World Allergy Organ. J.">
        <title>Chromosome-level assembly of Dermatophagoides farinae genome and transcriptome reveals two novel allergens Der f 37 and Der f 39.</title>
        <authorList>
            <person name="Chen J."/>
            <person name="Cai Z."/>
            <person name="Fan D."/>
            <person name="Hu J."/>
            <person name="Hou Y."/>
            <person name="He Y."/>
            <person name="Zhang Z."/>
            <person name="Zhao Z."/>
            <person name="Gao P."/>
            <person name="Hu W."/>
            <person name="Sun J."/>
            <person name="Li J."/>
            <person name="Ji K."/>
        </authorList>
    </citation>
    <scope>NUCLEOTIDE SEQUENCE</scope>
    <source>
        <strain evidence="18">JKM2019</strain>
    </source>
</reference>
<dbReference type="SMART" id="SM00873">
    <property type="entry name" value="B3_4"/>
    <property type="match status" value="1"/>
</dbReference>
<dbReference type="InterPro" id="IPR005146">
    <property type="entry name" value="B3/B4_tRNA-bd"/>
</dbReference>
<dbReference type="PROSITE" id="PS51483">
    <property type="entry name" value="B5"/>
    <property type="match status" value="1"/>
</dbReference>
<dbReference type="FunFam" id="3.30.56.10:FF:000005">
    <property type="entry name" value="Phenylalanine--tRNA ligase beta subunit"/>
    <property type="match status" value="1"/>
</dbReference>
<dbReference type="SUPFAM" id="SSF55681">
    <property type="entry name" value="Class II aaRS and biotin synthetases"/>
    <property type="match status" value="1"/>
</dbReference>
<evidence type="ECO:0000256" key="14">
    <source>
        <dbReference type="ARBA" id="ARBA00023146"/>
    </source>
</evidence>
<evidence type="ECO:0000256" key="9">
    <source>
        <dbReference type="ARBA" id="ARBA00022723"/>
    </source>
</evidence>
<dbReference type="Pfam" id="PF03484">
    <property type="entry name" value="B5"/>
    <property type="match status" value="1"/>
</dbReference>
<dbReference type="Gene3D" id="3.50.40.10">
    <property type="entry name" value="Phenylalanyl-trna Synthetase, Chain B, domain 3"/>
    <property type="match status" value="1"/>
</dbReference>
<comment type="subcellular location">
    <subcellularLocation>
        <location evidence="2">Cytoplasm</location>
    </subcellularLocation>
</comment>
<feature type="domain" description="B5" evidence="17">
    <location>
        <begin position="306"/>
        <end position="383"/>
    </location>
</feature>
<dbReference type="NCBIfam" id="TIGR00471">
    <property type="entry name" value="pheT_arch"/>
    <property type="match status" value="1"/>
</dbReference>
<dbReference type="Pfam" id="PF18262">
    <property type="entry name" value="PhetRS_B1"/>
    <property type="match status" value="1"/>
</dbReference>
<dbReference type="SMART" id="SM00874">
    <property type="entry name" value="B5"/>
    <property type="match status" value="1"/>
</dbReference>
<dbReference type="GO" id="GO:0009328">
    <property type="term" value="C:phenylalanine-tRNA ligase complex"/>
    <property type="evidence" value="ECO:0007669"/>
    <property type="project" value="TreeGrafter"/>
</dbReference>
<dbReference type="InterPro" id="IPR009061">
    <property type="entry name" value="DNA-bd_dom_put_sf"/>
</dbReference>
<dbReference type="SUPFAM" id="SSF56037">
    <property type="entry name" value="PheT/TilS domain"/>
    <property type="match status" value="1"/>
</dbReference>
<comment type="subunit">
    <text evidence="4">Tetramer of two alpha and two beta subunits.</text>
</comment>
<dbReference type="PANTHER" id="PTHR10947">
    <property type="entry name" value="PHENYLALANYL-TRNA SYNTHETASE BETA CHAIN AND LEUCINE-RICH REPEAT-CONTAINING PROTEIN 47"/>
    <property type="match status" value="1"/>
</dbReference>
<dbReference type="EMBL" id="SDOV01000003">
    <property type="protein sequence ID" value="KAH7643028.1"/>
    <property type="molecule type" value="Genomic_DNA"/>
</dbReference>
<dbReference type="FunFam" id="3.50.40.10:FF:000002">
    <property type="entry name" value="phenylalanine--tRNA ligase beta subunit"/>
    <property type="match status" value="1"/>
</dbReference>
<comment type="cofactor">
    <cofactor evidence="1">
        <name>Mg(2+)</name>
        <dbReference type="ChEBI" id="CHEBI:18420"/>
    </cofactor>
</comment>
<dbReference type="SUPFAM" id="SSF46955">
    <property type="entry name" value="Putative DNA-binding domain"/>
    <property type="match status" value="2"/>
</dbReference>
<name>A0A9D4SIQ6_DERFA</name>
<dbReference type="PANTHER" id="PTHR10947:SF0">
    <property type="entry name" value="PHENYLALANINE--TRNA LIGASE BETA SUBUNIT"/>
    <property type="match status" value="1"/>
</dbReference>
<dbReference type="GO" id="GO:0003723">
    <property type="term" value="F:RNA binding"/>
    <property type="evidence" value="ECO:0007669"/>
    <property type="project" value="InterPro"/>
</dbReference>
<accession>A0A9D4SIQ6</accession>
<evidence type="ECO:0000256" key="13">
    <source>
        <dbReference type="ARBA" id="ARBA00022917"/>
    </source>
</evidence>
<evidence type="ECO:0000256" key="5">
    <source>
        <dbReference type="ARBA" id="ARBA00012814"/>
    </source>
</evidence>
<keyword evidence="12" id="KW-0460">Magnesium</keyword>
<keyword evidence="13" id="KW-0648">Protein biosynthesis</keyword>
<dbReference type="Gene3D" id="3.30.56.10">
    <property type="match status" value="2"/>
</dbReference>
<evidence type="ECO:0000256" key="3">
    <source>
        <dbReference type="ARBA" id="ARBA00007438"/>
    </source>
</evidence>
<comment type="caution">
    <text evidence="18">The sequence shown here is derived from an EMBL/GenBank/DDBJ whole genome shotgun (WGS) entry which is preliminary data.</text>
</comment>
<comment type="catalytic activity">
    <reaction evidence="16">
        <text>tRNA(Phe) + L-phenylalanine + ATP = L-phenylalanyl-tRNA(Phe) + AMP + diphosphate + H(+)</text>
        <dbReference type="Rhea" id="RHEA:19413"/>
        <dbReference type="Rhea" id="RHEA-COMP:9668"/>
        <dbReference type="Rhea" id="RHEA-COMP:9699"/>
        <dbReference type="ChEBI" id="CHEBI:15378"/>
        <dbReference type="ChEBI" id="CHEBI:30616"/>
        <dbReference type="ChEBI" id="CHEBI:33019"/>
        <dbReference type="ChEBI" id="CHEBI:58095"/>
        <dbReference type="ChEBI" id="CHEBI:78442"/>
        <dbReference type="ChEBI" id="CHEBI:78531"/>
        <dbReference type="ChEBI" id="CHEBI:456215"/>
        <dbReference type="EC" id="6.1.1.20"/>
    </reaction>
</comment>
<dbReference type="GO" id="GO:0006432">
    <property type="term" value="P:phenylalanyl-tRNA aminoacylation"/>
    <property type="evidence" value="ECO:0007669"/>
    <property type="project" value="InterPro"/>
</dbReference>